<gene>
    <name evidence="1" type="ORF">JOM49_001948</name>
</gene>
<organism evidence="1 2">
    <name type="scientific">Amycolatopsis magusensis</name>
    <dbReference type="NCBI Taxonomy" id="882444"/>
    <lineage>
        <taxon>Bacteria</taxon>
        <taxon>Bacillati</taxon>
        <taxon>Actinomycetota</taxon>
        <taxon>Actinomycetes</taxon>
        <taxon>Pseudonocardiales</taxon>
        <taxon>Pseudonocardiaceae</taxon>
        <taxon>Amycolatopsis</taxon>
    </lineage>
</organism>
<name>A0ABS4PLX3_9PSEU</name>
<comment type="caution">
    <text evidence="1">The sequence shown here is derived from an EMBL/GenBank/DDBJ whole genome shotgun (WGS) entry which is preliminary data.</text>
</comment>
<proteinExistence type="predicted"/>
<evidence type="ECO:0000313" key="2">
    <source>
        <dbReference type="Proteomes" id="UP000741013"/>
    </source>
</evidence>
<reference evidence="1 2" key="1">
    <citation type="submission" date="2021-03" db="EMBL/GenBank/DDBJ databases">
        <title>Sequencing the genomes of 1000 actinobacteria strains.</title>
        <authorList>
            <person name="Klenk H.-P."/>
        </authorList>
    </citation>
    <scope>NUCLEOTIDE SEQUENCE [LARGE SCALE GENOMIC DNA]</scope>
    <source>
        <strain evidence="1 2">DSM 45510</strain>
    </source>
</reference>
<sequence>MAESVDADFNSDKRHHFGTAYAATGKFTDLSGPPVDPRRLTWHF</sequence>
<keyword evidence="2" id="KW-1185">Reference proteome</keyword>
<dbReference type="Proteomes" id="UP000741013">
    <property type="component" value="Unassembled WGS sequence"/>
</dbReference>
<accession>A0ABS4PLX3</accession>
<protein>
    <submittedName>
        <fullName evidence="1">Uncharacterized protein</fullName>
    </submittedName>
</protein>
<dbReference type="EMBL" id="JAGGMS010000001">
    <property type="protein sequence ID" value="MBP2180422.1"/>
    <property type="molecule type" value="Genomic_DNA"/>
</dbReference>
<evidence type="ECO:0000313" key="1">
    <source>
        <dbReference type="EMBL" id="MBP2180422.1"/>
    </source>
</evidence>